<proteinExistence type="predicted"/>
<keyword evidence="2" id="KW-1185">Reference proteome</keyword>
<gene>
    <name evidence="1" type="ORF">FHQ18_11575</name>
</gene>
<dbReference type="Proteomes" id="UP000322876">
    <property type="component" value="Unassembled WGS sequence"/>
</dbReference>
<comment type="caution">
    <text evidence="1">The sequence shown here is derived from an EMBL/GenBank/DDBJ whole genome shotgun (WGS) entry which is preliminary data.</text>
</comment>
<accession>A0A5A8F5R2</accession>
<dbReference type="RefSeq" id="WP_149267338.1">
    <property type="nucleotide sequence ID" value="NZ_VFJB01000009.1"/>
</dbReference>
<protein>
    <submittedName>
        <fullName evidence="1">Uncharacterized protein</fullName>
    </submittedName>
</protein>
<evidence type="ECO:0000313" key="2">
    <source>
        <dbReference type="Proteomes" id="UP000322876"/>
    </source>
</evidence>
<organism evidence="1 2">
    <name type="scientific">Deferribacter autotrophicus</name>
    <dbReference type="NCBI Taxonomy" id="500465"/>
    <lineage>
        <taxon>Bacteria</taxon>
        <taxon>Pseudomonadati</taxon>
        <taxon>Deferribacterota</taxon>
        <taxon>Deferribacteres</taxon>
        <taxon>Deferribacterales</taxon>
        <taxon>Deferribacteraceae</taxon>
        <taxon>Deferribacter</taxon>
    </lineage>
</organism>
<dbReference type="AlphaFoldDB" id="A0A5A8F5R2"/>
<reference evidence="1 2" key="1">
    <citation type="submission" date="2019-06" db="EMBL/GenBank/DDBJ databases">
        <title>Genomic insights into carbon and energy metabolism of Deferribacter autotrophicus revealed new metabolic traits in the phylum Deferribacteres.</title>
        <authorList>
            <person name="Slobodkin A.I."/>
            <person name="Slobodkina G.B."/>
            <person name="Allioux M."/>
            <person name="Alain K."/>
            <person name="Jebbar M."/>
            <person name="Shadrin V."/>
            <person name="Kublanov I.V."/>
            <person name="Toshchakov S.V."/>
            <person name="Bonch-Osmolovskaya E.A."/>
        </authorList>
    </citation>
    <scope>NUCLEOTIDE SEQUENCE [LARGE SCALE GENOMIC DNA]</scope>
    <source>
        <strain evidence="1 2">SL50</strain>
    </source>
</reference>
<dbReference type="EMBL" id="VFJB01000009">
    <property type="protein sequence ID" value="KAA0257197.1"/>
    <property type="molecule type" value="Genomic_DNA"/>
</dbReference>
<evidence type="ECO:0000313" key="1">
    <source>
        <dbReference type="EMBL" id="KAA0257197.1"/>
    </source>
</evidence>
<sequence length="85" mass="10067">MSCILNELSFDERLVRIMKEVGKKDETLANIIIQELIVNPVLGEKLYEMFKRGESKEQIIAEKDNYLSRFYNKKSYNSYKLHATF</sequence>
<name>A0A5A8F5R2_9BACT</name>